<keyword evidence="2" id="KW-1185">Reference proteome</keyword>
<reference evidence="1 2" key="1">
    <citation type="journal article" date="2018" name="Science">
        <title>The opium poppy genome and morphinan production.</title>
        <authorList>
            <person name="Guo L."/>
            <person name="Winzer T."/>
            <person name="Yang X."/>
            <person name="Li Y."/>
            <person name="Ning Z."/>
            <person name="He Z."/>
            <person name="Teodor R."/>
            <person name="Lu Y."/>
            <person name="Bowser T.A."/>
            <person name="Graham I.A."/>
            <person name="Ye K."/>
        </authorList>
    </citation>
    <scope>NUCLEOTIDE SEQUENCE [LARGE SCALE GENOMIC DNA]</scope>
    <source>
        <strain evidence="2">cv. HN1</strain>
        <tissue evidence="1">Leaves</tissue>
    </source>
</reference>
<organism evidence="1 2">
    <name type="scientific">Papaver somniferum</name>
    <name type="common">Opium poppy</name>
    <dbReference type="NCBI Taxonomy" id="3469"/>
    <lineage>
        <taxon>Eukaryota</taxon>
        <taxon>Viridiplantae</taxon>
        <taxon>Streptophyta</taxon>
        <taxon>Embryophyta</taxon>
        <taxon>Tracheophyta</taxon>
        <taxon>Spermatophyta</taxon>
        <taxon>Magnoliopsida</taxon>
        <taxon>Ranunculales</taxon>
        <taxon>Papaveraceae</taxon>
        <taxon>Papaveroideae</taxon>
        <taxon>Papaver</taxon>
    </lineage>
</organism>
<proteinExistence type="predicted"/>
<sequence>MIFSGSSWSARDVNWIVMGFISFLCWDTNCYYKQLAEILIRKQSFVFLTDRNKCKGNQVGVKMPQGANMVWCFSIGTSYILFNLRQGVPNVSAVLYDGSLKASGGVNEHKPVPQTLLLEVAQDDSYLS</sequence>
<gene>
    <name evidence="1" type="ORF">C5167_019118</name>
</gene>
<dbReference type="EMBL" id="CM010716">
    <property type="protein sequence ID" value="RZC50700.1"/>
    <property type="molecule type" value="Genomic_DNA"/>
</dbReference>
<name>A0A4Y7ISC8_PAPSO</name>
<accession>A0A4Y7ISC8</accession>
<evidence type="ECO:0000313" key="1">
    <source>
        <dbReference type="EMBL" id="RZC50700.1"/>
    </source>
</evidence>
<dbReference type="AlphaFoldDB" id="A0A4Y7ISC8"/>
<dbReference type="Proteomes" id="UP000316621">
    <property type="component" value="Chromosome 2"/>
</dbReference>
<protein>
    <submittedName>
        <fullName evidence="1">Uncharacterized protein</fullName>
    </submittedName>
</protein>
<evidence type="ECO:0000313" key="2">
    <source>
        <dbReference type="Proteomes" id="UP000316621"/>
    </source>
</evidence>
<dbReference type="Gramene" id="RZC50700">
    <property type="protein sequence ID" value="RZC50700"/>
    <property type="gene ID" value="C5167_019118"/>
</dbReference>